<dbReference type="RefSeq" id="WP_346108226.1">
    <property type="nucleotide sequence ID" value="NZ_BAAAMU010000035.1"/>
</dbReference>
<gene>
    <name evidence="2" type="ORF">GCM10009733_048570</name>
</gene>
<organism evidence="2 3">
    <name type="scientific">Nonomuraea maheshkhaliensis</name>
    <dbReference type="NCBI Taxonomy" id="419590"/>
    <lineage>
        <taxon>Bacteria</taxon>
        <taxon>Bacillati</taxon>
        <taxon>Actinomycetota</taxon>
        <taxon>Actinomycetes</taxon>
        <taxon>Streptosporangiales</taxon>
        <taxon>Streptosporangiaceae</taxon>
        <taxon>Nonomuraea</taxon>
    </lineage>
</organism>
<feature type="signal peptide" evidence="1">
    <location>
        <begin position="1"/>
        <end position="30"/>
    </location>
</feature>
<comment type="caution">
    <text evidence="2">The sequence shown here is derived from an EMBL/GenBank/DDBJ whole genome shotgun (WGS) entry which is preliminary data.</text>
</comment>
<reference evidence="3" key="1">
    <citation type="journal article" date="2019" name="Int. J. Syst. Evol. Microbiol.">
        <title>The Global Catalogue of Microorganisms (GCM) 10K type strain sequencing project: providing services to taxonomists for standard genome sequencing and annotation.</title>
        <authorList>
            <consortium name="The Broad Institute Genomics Platform"/>
            <consortium name="The Broad Institute Genome Sequencing Center for Infectious Disease"/>
            <person name="Wu L."/>
            <person name="Ma J."/>
        </authorList>
    </citation>
    <scope>NUCLEOTIDE SEQUENCE [LARGE SCALE GENOMIC DNA]</scope>
    <source>
        <strain evidence="3">JCM 13929</strain>
    </source>
</reference>
<sequence>MKARQMSGAFAVAVALLAAGAITGPGAAMAEDRQSPNVFTVCGTGPVYRSAHVHIDTKCDIKVNVERPRLMQHSADYVAEDLALEDADAQADE</sequence>
<protein>
    <submittedName>
        <fullName evidence="2">Uncharacterized protein</fullName>
    </submittedName>
</protein>
<feature type="chain" id="PRO_5046063476" evidence="1">
    <location>
        <begin position="31"/>
        <end position="93"/>
    </location>
</feature>
<proteinExistence type="predicted"/>
<evidence type="ECO:0000256" key="1">
    <source>
        <dbReference type="SAM" id="SignalP"/>
    </source>
</evidence>
<dbReference type="EMBL" id="BAAAMU010000035">
    <property type="protein sequence ID" value="GAA1645726.1"/>
    <property type="molecule type" value="Genomic_DNA"/>
</dbReference>
<keyword evidence="1" id="KW-0732">Signal</keyword>
<keyword evidence="3" id="KW-1185">Reference proteome</keyword>
<accession>A0ABP4RCA9</accession>
<evidence type="ECO:0000313" key="3">
    <source>
        <dbReference type="Proteomes" id="UP001500064"/>
    </source>
</evidence>
<dbReference type="Proteomes" id="UP001500064">
    <property type="component" value="Unassembled WGS sequence"/>
</dbReference>
<name>A0ABP4RCA9_9ACTN</name>
<evidence type="ECO:0000313" key="2">
    <source>
        <dbReference type="EMBL" id="GAA1645726.1"/>
    </source>
</evidence>